<accession>A0A9P4K0L8</accession>
<sequence>MGCEGSLTLDTKTEYLRLPFYHLNSPSSLTQTDTMAPRAPHYTPNEIELLKSIKRKHPQGIPWPIATREFNSLVPADRKRTMEGLQRKCRLLGINLKKPIVSKMEVAPATLVSGSPISENSGIESGSRAFPINSEVICDPLTSAYQFPWGYEEQEAGCTYPLYFFDVLLPCVEAGDRLAFHPNTTWLLDEHGSVREG</sequence>
<dbReference type="Proteomes" id="UP000800093">
    <property type="component" value="Unassembled WGS sequence"/>
</dbReference>
<name>A0A9P4K0L8_9PLEO</name>
<dbReference type="EMBL" id="ML986719">
    <property type="protein sequence ID" value="KAF2259127.1"/>
    <property type="molecule type" value="Genomic_DNA"/>
</dbReference>
<gene>
    <name evidence="1" type="ORF">CC78DRAFT_621285</name>
</gene>
<evidence type="ECO:0000313" key="1">
    <source>
        <dbReference type="EMBL" id="KAF2259127.1"/>
    </source>
</evidence>
<dbReference type="AlphaFoldDB" id="A0A9P4K0L8"/>
<proteinExistence type="predicted"/>
<organism evidence="1 2">
    <name type="scientific">Lojkania enalia</name>
    <dbReference type="NCBI Taxonomy" id="147567"/>
    <lineage>
        <taxon>Eukaryota</taxon>
        <taxon>Fungi</taxon>
        <taxon>Dikarya</taxon>
        <taxon>Ascomycota</taxon>
        <taxon>Pezizomycotina</taxon>
        <taxon>Dothideomycetes</taxon>
        <taxon>Pleosporomycetidae</taxon>
        <taxon>Pleosporales</taxon>
        <taxon>Pleosporales incertae sedis</taxon>
        <taxon>Lojkania</taxon>
    </lineage>
</organism>
<evidence type="ECO:0000313" key="2">
    <source>
        <dbReference type="Proteomes" id="UP000800093"/>
    </source>
</evidence>
<comment type="caution">
    <text evidence="1">The sequence shown here is derived from an EMBL/GenBank/DDBJ whole genome shotgun (WGS) entry which is preliminary data.</text>
</comment>
<keyword evidence="2" id="KW-1185">Reference proteome</keyword>
<protein>
    <submittedName>
        <fullName evidence="1">Uncharacterized protein</fullName>
    </submittedName>
</protein>
<reference evidence="2" key="1">
    <citation type="journal article" date="2020" name="Stud. Mycol.">
        <title>101 Dothideomycetes genomes: A test case for predicting lifestyles and emergence of pathogens.</title>
        <authorList>
            <person name="Haridas S."/>
            <person name="Albert R."/>
            <person name="Binder M."/>
            <person name="Bloem J."/>
            <person name="LaButti K."/>
            <person name="Salamov A."/>
            <person name="Andreopoulos B."/>
            <person name="Baker S."/>
            <person name="Barry K."/>
            <person name="Bills G."/>
            <person name="Bluhm B."/>
            <person name="Cannon C."/>
            <person name="Castanera R."/>
            <person name="Culley D."/>
            <person name="Daum C."/>
            <person name="Ezra D."/>
            <person name="Gonzalez J."/>
            <person name="Henrissat B."/>
            <person name="Kuo A."/>
            <person name="Liang C."/>
            <person name="Lipzen A."/>
            <person name="Lutzoni F."/>
            <person name="Magnuson J."/>
            <person name="Mondo S."/>
            <person name="Nolan M."/>
            <person name="Ohm R."/>
            <person name="Pangilinan J."/>
            <person name="Park H.-J."/>
            <person name="Ramirez L."/>
            <person name="Alfaro M."/>
            <person name="Sun H."/>
            <person name="Tritt A."/>
            <person name="Yoshinaga Y."/>
            <person name="Zwiers L.-H."/>
            <person name="Turgeon B."/>
            <person name="Goodwin S."/>
            <person name="Spatafora J."/>
            <person name="Crous P."/>
            <person name="Grigoriev I."/>
        </authorList>
    </citation>
    <scope>NUCLEOTIDE SEQUENCE [LARGE SCALE GENOMIC DNA]</scope>
    <source>
        <strain evidence="2">CBS 304.66</strain>
    </source>
</reference>